<dbReference type="EMBL" id="REFR01000011">
    <property type="protein sequence ID" value="RMB08022.1"/>
    <property type="molecule type" value="Genomic_DNA"/>
</dbReference>
<protein>
    <recommendedName>
        <fullName evidence="2">histidine kinase</fullName>
        <ecNumber evidence="2">2.7.13.3</ecNumber>
    </recommendedName>
</protein>
<keyword evidence="6" id="KW-0902">Two-component regulatory system</keyword>
<keyword evidence="12" id="KW-1185">Reference proteome</keyword>
<dbReference type="Gene3D" id="3.40.50.2300">
    <property type="match status" value="1"/>
</dbReference>
<evidence type="ECO:0000256" key="4">
    <source>
        <dbReference type="ARBA" id="ARBA00022679"/>
    </source>
</evidence>
<gene>
    <name evidence="11" type="ORF">BXY39_2117</name>
</gene>
<dbReference type="SMART" id="SM00387">
    <property type="entry name" value="HATPase_c"/>
    <property type="match status" value="1"/>
</dbReference>
<dbReference type="GO" id="GO:0005886">
    <property type="term" value="C:plasma membrane"/>
    <property type="evidence" value="ECO:0007669"/>
    <property type="project" value="TreeGrafter"/>
</dbReference>
<dbReference type="PANTHER" id="PTHR43047">
    <property type="entry name" value="TWO-COMPONENT HISTIDINE PROTEIN KINASE"/>
    <property type="match status" value="1"/>
</dbReference>
<dbReference type="SMART" id="SM00448">
    <property type="entry name" value="REC"/>
    <property type="match status" value="1"/>
</dbReference>
<feature type="modified residue" description="4-aspartylphosphate" evidence="8">
    <location>
        <position position="58"/>
    </location>
</feature>
<feature type="domain" description="Response regulatory" evidence="10">
    <location>
        <begin position="6"/>
        <end position="123"/>
    </location>
</feature>
<keyword evidence="3 8" id="KW-0597">Phosphoprotein</keyword>
<dbReference type="OrthoDB" id="9801651at2"/>
<organism evidence="11 12">
    <name type="scientific">Eilatimonas milleporae</name>
    <dbReference type="NCBI Taxonomy" id="911205"/>
    <lineage>
        <taxon>Bacteria</taxon>
        <taxon>Pseudomonadati</taxon>
        <taxon>Pseudomonadota</taxon>
        <taxon>Alphaproteobacteria</taxon>
        <taxon>Kordiimonadales</taxon>
        <taxon>Kordiimonadaceae</taxon>
        <taxon>Eilatimonas</taxon>
    </lineage>
</organism>
<dbReference type="FunFam" id="1.10.287.130:FF:000001">
    <property type="entry name" value="Two-component sensor histidine kinase"/>
    <property type="match status" value="1"/>
</dbReference>
<dbReference type="Pfam" id="PF02518">
    <property type="entry name" value="HATPase_c"/>
    <property type="match status" value="1"/>
</dbReference>
<dbReference type="CDD" id="cd00156">
    <property type="entry name" value="REC"/>
    <property type="match status" value="1"/>
</dbReference>
<dbReference type="Pfam" id="PF00512">
    <property type="entry name" value="HisKA"/>
    <property type="match status" value="1"/>
</dbReference>
<dbReference type="SMART" id="SM00388">
    <property type="entry name" value="HisKA"/>
    <property type="match status" value="1"/>
</dbReference>
<dbReference type="PROSITE" id="PS50110">
    <property type="entry name" value="RESPONSE_REGULATORY"/>
    <property type="match status" value="1"/>
</dbReference>
<dbReference type="SUPFAM" id="SSF55874">
    <property type="entry name" value="ATPase domain of HSP90 chaperone/DNA topoisomerase II/histidine kinase"/>
    <property type="match status" value="1"/>
</dbReference>
<evidence type="ECO:0000256" key="7">
    <source>
        <dbReference type="ARBA" id="ARBA00023136"/>
    </source>
</evidence>
<evidence type="ECO:0000259" key="9">
    <source>
        <dbReference type="PROSITE" id="PS50109"/>
    </source>
</evidence>
<evidence type="ECO:0000256" key="6">
    <source>
        <dbReference type="ARBA" id="ARBA00023012"/>
    </source>
</evidence>
<evidence type="ECO:0000256" key="5">
    <source>
        <dbReference type="ARBA" id="ARBA00022777"/>
    </source>
</evidence>
<dbReference type="Proteomes" id="UP000271227">
    <property type="component" value="Unassembled WGS sequence"/>
</dbReference>
<dbReference type="InterPro" id="IPR004358">
    <property type="entry name" value="Sig_transdc_His_kin-like_C"/>
</dbReference>
<dbReference type="InterPro" id="IPR011006">
    <property type="entry name" value="CheY-like_superfamily"/>
</dbReference>
<dbReference type="GO" id="GO:0009927">
    <property type="term" value="F:histidine phosphotransfer kinase activity"/>
    <property type="evidence" value="ECO:0007669"/>
    <property type="project" value="TreeGrafter"/>
</dbReference>
<name>A0A3M0CF32_9PROT</name>
<dbReference type="PROSITE" id="PS50109">
    <property type="entry name" value="HIS_KIN"/>
    <property type="match status" value="1"/>
</dbReference>
<dbReference type="CDD" id="cd00075">
    <property type="entry name" value="HATPase"/>
    <property type="match status" value="1"/>
</dbReference>
<dbReference type="Gene3D" id="1.10.287.130">
    <property type="match status" value="1"/>
</dbReference>
<accession>A0A3M0CF32</accession>
<keyword evidence="4" id="KW-0808">Transferase</keyword>
<comment type="caution">
    <text evidence="11">The sequence shown here is derived from an EMBL/GenBank/DDBJ whole genome shotgun (WGS) entry which is preliminary data.</text>
</comment>
<dbReference type="InterPro" id="IPR001789">
    <property type="entry name" value="Sig_transdc_resp-reg_receiver"/>
</dbReference>
<feature type="domain" description="Histidine kinase" evidence="9">
    <location>
        <begin position="153"/>
        <end position="374"/>
    </location>
</feature>
<dbReference type="Pfam" id="PF00072">
    <property type="entry name" value="Response_reg"/>
    <property type="match status" value="1"/>
</dbReference>
<dbReference type="FunFam" id="3.30.565.10:FF:000006">
    <property type="entry name" value="Sensor histidine kinase WalK"/>
    <property type="match status" value="1"/>
</dbReference>
<dbReference type="InterPro" id="IPR003594">
    <property type="entry name" value="HATPase_dom"/>
</dbReference>
<reference evidence="11 12" key="1">
    <citation type="submission" date="2018-10" db="EMBL/GenBank/DDBJ databases">
        <title>Genomic Encyclopedia of Archaeal and Bacterial Type Strains, Phase II (KMG-II): from individual species to whole genera.</title>
        <authorList>
            <person name="Goeker M."/>
        </authorList>
    </citation>
    <scope>NUCLEOTIDE SEQUENCE [LARGE SCALE GENOMIC DNA]</scope>
    <source>
        <strain evidence="11 12">DSM 25217</strain>
    </source>
</reference>
<dbReference type="CDD" id="cd00082">
    <property type="entry name" value="HisKA"/>
    <property type="match status" value="1"/>
</dbReference>
<dbReference type="InterPro" id="IPR003661">
    <property type="entry name" value="HisK_dim/P_dom"/>
</dbReference>
<dbReference type="Gene3D" id="3.30.565.10">
    <property type="entry name" value="Histidine kinase-like ATPase, C-terminal domain"/>
    <property type="match status" value="1"/>
</dbReference>
<dbReference type="InterPro" id="IPR005467">
    <property type="entry name" value="His_kinase_dom"/>
</dbReference>
<dbReference type="EC" id="2.7.13.3" evidence="2"/>
<evidence type="ECO:0000256" key="2">
    <source>
        <dbReference type="ARBA" id="ARBA00012438"/>
    </source>
</evidence>
<sequence>MTDQLAILLIEDNPADARLVEEQFRDFGKDRFHLLTEPDLARGLDTLGQGHADLILLDLSLPDSSGLDALKTILNAARDIPVIVFTGLDSNETAEEAVRLGAQDFILKDGLNSGTFVRAIFLAVERHRLLQERQHHILQLKEANTLKSRFLAGVSHELRTPLNAILGYSQIMQQQLHGPMEHKKYADYIDMIHQSGAHLSCLVNDLLDLSRANVGKLTLREKTVDIVCLAGRAIHYLQQHALDKDVELCVDPLCGQMPVLGDETRLFQVLLNLLSNAIKFSRLGGCVNVKIFTDAEGQTVIRIRDEGIGIPKEDLEMVLVPFNRGDPHIAHDGDGSGLGLPMAKSLVELHGGRLTLESEAGKGTSVEVTLPPNRNLAATTAAYSPHAEYAAAQ</sequence>
<proteinExistence type="predicted"/>
<dbReference type="SUPFAM" id="SSF52172">
    <property type="entry name" value="CheY-like"/>
    <property type="match status" value="1"/>
</dbReference>
<evidence type="ECO:0000259" key="10">
    <source>
        <dbReference type="PROSITE" id="PS50110"/>
    </source>
</evidence>
<evidence type="ECO:0000256" key="1">
    <source>
        <dbReference type="ARBA" id="ARBA00000085"/>
    </source>
</evidence>
<keyword evidence="7" id="KW-0472">Membrane</keyword>
<comment type="catalytic activity">
    <reaction evidence="1">
        <text>ATP + protein L-histidine = ADP + protein N-phospho-L-histidine.</text>
        <dbReference type="EC" id="2.7.13.3"/>
    </reaction>
</comment>
<dbReference type="InParanoid" id="A0A3M0CF32"/>
<dbReference type="GO" id="GO:0000155">
    <property type="term" value="F:phosphorelay sensor kinase activity"/>
    <property type="evidence" value="ECO:0007669"/>
    <property type="project" value="InterPro"/>
</dbReference>
<evidence type="ECO:0000256" key="8">
    <source>
        <dbReference type="PROSITE-ProRule" id="PRU00169"/>
    </source>
</evidence>
<keyword evidence="5 11" id="KW-0418">Kinase</keyword>
<evidence type="ECO:0000256" key="3">
    <source>
        <dbReference type="ARBA" id="ARBA00022553"/>
    </source>
</evidence>
<dbReference type="InterPro" id="IPR036890">
    <property type="entry name" value="HATPase_C_sf"/>
</dbReference>
<evidence type="ECO:0000313" key="11">
    <source>
        <dbReference type="EMBL" id="RMB08022.1"/>
    </source>
</evidence>
<evidence type="ECO:0000313" key="12">
    <source>
        <dbReference type="Proteomes" id="UP000271227"/>
    </source>
</evidence>
<dbReference type="RefSeq" id="WP_121938773.1">
    <property type="nucleotide sequence ID" value="NZ_REFR01000011.1"/>
</dbReference>
<dbReference type="PANTHER" id="PTHR43047:SF72">
    <property type="entry name" value="OSMOSENSING HISTIDINE PROTEIN KINASE SLN1"/>
    <property type="match status" value="1"/>
</dbReference>
<dbReference type="PRINTS" id="PR00344">
    <property type="entry name" value="BCTRLSENSOR"/>
</dbReference>
<dbReference type="AlphaFoldDB" id="A0A3M0CF32"/>